<dbReference type="RefSeq" id="WP_185113645.1">
    <property type="nucleotide sequence ID" value="NZ_CP023714.1"/>
</dbReference>
<sequence length="81" mass="9249">MMWQWGAMGWVGWLLMALAMFGFWALVVFGIAAVFRPEHRIGTGPVPHSDDPVSLLDARFARGEIDVEEYRTRLKALRSTR</sequence>
<organism evidence="1 2">
    <name type="scientific">Rhodococcus ruber</name>
    <dbReference type="NCBI Taxonomy" id="1830"/>
    <lineage>
        <taxon>Bacteria</taxon>
        <taxon>Bacillati</taxon>
        <taxon>Actinomycetota</taxon>
        <taxon>Actinomycetes</taxon>
        <taxon>Mycobacteriales</taxon>
        <taxon>Nocardiaceae</taxon>
        <taxon>Rhodococcus</taxon>
    </lineage>
</organism>
<proteinExistence type="predicted"/>
<gene>
    <name evidence="1" type="ORF">RHRU231_660001</name>
</gene>
<accession>A0A098BPE2</accession>
<dbReference type="AlphaFoldDB" id="A0A098BPE2"/>
<protein>
    <submittedName>
        <fullName evidence="1">Uncharacterized protein</fullName>
    </submittedName>
</protein>
<evidence type="ECO:0000313" key="2">
    <source>
        <dbReference type="Proteomes" id="UP000042997"/>
    </source>
</evidence>
<name>A0A098BPE2_9NOCA</name>
<evidence type="ECO:0000313" key="1">
    <source>
        <dbReference type="EMBL" id="CDZ90155.1"/>
    </source>
</evidence>
<reference evidence="1 2" key="1">
    <citation type="journal article" date="2014" name="Genome Announc.">
        <title>Draft Genome Sequence of Propane- and Butane-Oxidizing Actinobacterium Rhodococcus ruber IEGM 231.</title>
        <authorList>
            <person name="Ivshina I.B."/>
            <person name="Kuyukina M.S."/>
            <person name="Krivoruchko A.V."/>
            <person name="Barbe V."/>
            <person name="Fischer C."/>
        </authorList>
    </citation>
    <scope>NUCLEOTIDE SEQUENCE [LARGE SCALE GENOMIC DNA]</scope>
</reference>
<dbReference type="Proteomes" id="UP000042997">
    <property type="component" value="Unassembled WGS sequence"/>
</dbReference>
<dbReference type="EMBL" id="CCSD01000079">
    <property type="protein sequence ID" value="CDZ90155.1"/>
    <property type="molecule type" value="Genomic_DNA"/>
</dbReference>